<evidence type="ECO:0000256" key="1">
    <source>
        <dbReference type="RuleBase" id="RU363044"/>
    </source>
</evidence>
<dbReference type="Pfam" id="PF05970">
    <property type="entry name" value="PIF1"/>
    <property type="match status" value="1"/>
</dbReference>
<keyword evidence="1" id="KW-0067">ATP-binding</keyword>
<keyword evidence="1" id="KW-0233">DNA recombination</keyword>
<dbReference type="GO" id="GO:0016887">
    <property type="term" value="F:ATP hydrolysis activity"/>
    <property type="evidence" value="ECO:0007669"/>
    <property type="project" value="RHEA"/>
</dbReference>
<dbReference type="GO" id="GO:0006310">
    <property type="term" value="P:DNA recombination"/>
    <property type="evidence" value="ECO:0007669"/>
    <property type="project" value="UniProtKB-KW"/>
</dbReference>
<evidence type="ECO:0000313" key="4">
    <source>
        <dbReference type="Proteomes" id="UP000198211"/>
    </source>
</evidence>
<dbReference type="GO" id="GO:0005524">
    <property type="term" value="F:ATP binding"/>
    <property type="evidence" value="ECO:0007669"/>
    <property type="project" value="UniProtKB-KW"/>
</dbReference>
<name>A0A225W9U2_9STRA</name>
<reference evidence="4" key="1">
    <citation type="submission" date="2017-03" db="EMBL/GenBank/DDBJ databases">
        <title>Phytopthora megakarya and P. palmivora, two closely related causual agents of cacao black pod achieved similar genome size and gene model numbers by different mechanisms.</title>
        <authorList>
            <person name="Ali S."/>
            <person name="Shao J."/>
            <person name="Larry D.J."/>
            <person name="Kronmiller B."/>
            <person name="Shen D."/>
            <person name="Strem M.D."/>
            <person name="Melnick R.L."/>
            <person name="Guiltinan M.J."/>
            <person name="Tyler B.M."/>
            <person name="Meinhardt L.W."/>
            <person name="Bailey B.A."/>
        </authorList>
    </citation>
    <scope>NUCLEOTIDE SEQUENCE [LARGE SCALE GENOMIC DNA]</scope>
    <source>
        <strain evidence="4">zdho120</strain>
    </source>
</reference>
<accession>A0A225W9U2</accession>
<dbReference type="Proteomes" id="UP000198211">
    <property type="component" value="Unassembled WGS sequence"/>
</dbReference>
<evidence type="ECO:0000259" key="2">
    <source>
        <dbReference type="Pfam" id="PF05970"/>
    </source>
</evidence>
<dbReference type="OrthoDB" id="1435114at2759"/>
<organism evidence="3 4">
    <name type="scientific">Phytophthora megakarya</name>
    <dbReference type="NCBI Taxonomy" id="4795"/>
    <lineage>
        <taxon>Eukaryota</taxon>
        <taxon>Sar</taxon>
        <taxon>Stramenopiles</taxon>
        <taxon>Oomycota</taxon>
        <taxon>Peronosporomycetes</taxon>
        <taxon>Peronosporales</taxon>
        <taxon>Peronosporaceae</taxon>
        <taxon>Phytophthora</taxon>
    </lineage>
</organism>
<gene>
    <name evidence="3" type="ORF">PHMEG_00012013</name>
</gene>
<dbReference type="InterPro" id="IPR010285">
    <property type="entry name" value="DNA_helicase_pif1-like_DEAD"/>
</dbReference>
<dbReference type="GO" id="GO:0000723">
    <property type="term" value="P:telomere maintenance"/>
    <property type="evidence" value="ECO:0007669"/>
    <property type="project" value="InterPro"/>
</dbReference>
<keyword evidence="4" id="KW-1185">Reference proteome</keyword>
<dbReference type="InterPro" id="IPR027417">
    <property type="entry name" value="P-loop_NTPase"/>
</dbReference>
<proteinExistence type="inferred from homology"/>
<keyword evidence="1" id="KW-0227">DNA damage</keyword>
<dbReference type="EC" id="5.6.2.3" evidence="1"/>
<keyword evidence="1" id="KW-0234">DNA repair</keyword>
<evidence type="ECO:0000313" key="3">
    <source>
        <dbReference type="EMBL" id="OWZ14506.1"/>
    </source>
</evidence>
<comment type="cofactor">
    <cofactor evidence="1">
        <name>Mg(2+)</name>
        <dbReference type="ChEBI" id="CHEBI:18420"/>
    </cofactor>
</comment>
<dbReference type="EMBL" id="NBNE01001324">
    <property type="protein sequence ID" value="OWZ14506.1"/>
    <property type="molecule type" value="Genomic_DNA"/>
</dbReference>
<comment type="caution">
    <text evidence="3">The sequence shown here is derived from an EMBL/GenBank/DDBJ whole genome shotgun (WGS) entry which is preliminary data.</text>
</comment>
<dbReference type="Gene3D" id="3.40.50.300">
    <property type="entry name" value="P-loop containing nucleotide triphosphate hydrolases"/>
    <property type="match status" value="1"/>
</dbReference>
<sequence length="97" mass="10776">MSLQKIATYEPEDLARTTVLADQMNENQKEVFDQVIKSVDHPVEGQNLFFMDGPGGTGTSFLLEQMIAHNFQRAVFLGRTKKLSSSATQVLSGEMKP</sequence>
<comment type="similarity">
    <text evidence="1">Belongs to the helicase family.</text>
</comment>
<keyword evidence="1" id="KW-0547">Nucleotide-binding</keyword>
<dbReference type="GO" id="GO:0006281">
    <property type="term" value="P:DNA repair"/>
    <property type="evidence" value="ECO:0007669"/>
    <property type="project" value="UniProtKB-KW"/>
</dbReference>
<comment type="catalytic activity">
    <reaction evidence="1">
        <text>ATP + H2O = ADP + phosphate + H(+)</text>
        <dbReference type="Rhea" id="RHEA:13065"/>
        <dbReference type="ChEBI" id="CHEBI:15377"/>
        <dbReference type="ChEBI" id="CHEBI:15378"/>
        <dbReference type="ChEBI" id="CHEBI:30616"/>
        <dbReference type="ChEBI" id="CHEBI:43474"/>
        <dbReference type="ChEBI" id="CHEBI:456216"/>
        <dbReference type="EC" id="5.6.2.3"/>
    </reaction>
</comment>
<dbReference type="AlphaFoldDB" id="A0A225W9U2"/>
<dbReference type="GO" id="GO:0043139">
    <property type="term" value="F:5'-3' DNA helicase activity"/>
    <property type="evidence" value="ECO:0007669"/>
    <property type="project" value="UniProtKB-EC"/>
</dbReference>
<keyword evidence="1 3" id="KW-0347">Helicase</keyword>
<protein>
    <recommendedName>
        <fullName evidence="1">ATP-dependent DNA helicase</fullName>
        <ecNumber evidence="1">5.6.2.3</ecNumber>
    </recommendedName>
</protein>
<keyword evidence="1" id="KW-0378">Hydrolase</keyword>
<feature type="domain" description="DNA helicase Pif1-like DEAD-box helicase" evidence="2">
    <location>
        <begin position="23"/>
        <end position="68"/>
    </location>
</feature>